<dbReference type="Proteomes" id="UP000260783">
    <property type="component" value="Unassembled WGS sequence"/>
</dbReference>
<protein>
    <submittedName>
        <fullName evidence="2">Uncharacterized protein</fullName>
    </submittedName>
</protein>
<evidence type="ECO:0000313" key="3">
    <source>
        <dbReference type="Proteomes" id="UP000260783"/>
    </source>
</evidence>
<sequence>MPRTKGSKNCVTASTDCDAQIAKLQKDKALLEEGGAKTVAQIERLKTNIKSLRESLKPQKAEIKQTEKAIAKLEAKKAAAEAKAAEAAKKVEAEAVLKKLLASGMTADEILTKLK</sequence>
<name>A0A3E2UGM6_9FIRM</name>
<evidence type="ECO:0000313" key="2">
    <source>
        <dbReference type="EMBL" id="RGB95417.1"/>
    </source>
</evidence>
<comment type="caution">
    <text evidence="2">The sequence shown here is derived from an EMBL/GenBank/DDBJ whole genome shotgun (WGS) entry which is preliminary data.</text>
</comment>
<reference evidence="2 3" key="1">
    <citation type="submission" date="2018-08" db="EMBL/GenBank/DDBJ databases">
        <title>A genome reference for cultivated species of the human gut microbiota.</title>
        <authorList>
            <person name="Zou Y."/>
            <person name="Xue W."/>
            <person name="Luo G."/>
        </authorList>
    </citation>
    <scope>NUCLEOTIDE SEQUENCE [LARGE SCALE GENOMIC DNA]</scope>
    <source>
        <strain evidence="2 3">AF29-11BH</strain>
    </source>
</reference>
<organism evidence="2 3">
    <name type="scientific">Faecalibacterium prausnitzii</name>
    <dbReference type="NCBI Taxonomy" id="853"/>
    <lineage>
        <taxon>Bacteria</taxon>
        <taxon>Bacillati</taxon>
        <taxon>Bacillota</taxon>
        <taxon>Clostridia</taxon>
        <taxon>Eubacteriales</taxon>
        <taxon>Oscillospiraceae</taxon>
        <taxon>Faecalibacterium</taxon>
    </lineage>
</organism>
<dbReference type="EMBL" id="QVEW01000013">
    <property type="protein sequence ID" value="RGB95417.1"/>
    <property type="molecule type" value="Genomic_DNA"/>
</dbReference>
<evidence type="ECO:0000256" key="1">
    <source>
        <dbReference type="SAM" id="Coils"/>
    </source>
</evidence>
<dbReference type="RefSeq" id="WP_117527487.1">
    <property type="nucleotide sequence ID" value="NZ_JAQCXC010000012.1"/>
</dbReference>
<keyword evidence="1" id="KW-0175">Coiled coil</keyword>
<proteinExistence type="predicted"/>
<dbReference type="Gene3D" id="1.10.287.1490">
    <property type="match status" value="1"/>
</dbReference>
<accession>A0A3E2UGM6</accession>
<feature type="coiled-coil region" evidence="1">
    <location>
        <begin position="42"/>
        <end position="90"/>
    </location>
</feature>
<gene>
    <name evidence="2" type="ORF">DWZ04_11550</name>
</gene>
<dbReference type="AlphaFoldDB" id="A0A3E2UGM6"/>